<dbReference type="SMART" id="SM01381">
    <property type="entry name" value="7TM_GPCR_Srsx"/>
    <property type="match status" value="1"/>
</dbReference>
<feature type="transmembrane region" description="Helical" evidence="10">
    <location>
        <begin position="100"/>
        <end position="121"/>
    </location>
</feature>
<comment type="caution">
    <text evidence="12">The sequence shown here is derived from an EMBL/GenBank/DDBJ whole genome shotgun (WGS) entry which is preliminary data.</text>
</comment>
<dbReference type="CDD" id="cd14967">
    <property type="entry name" value="7tmA_amine_R-like"/>
    <property type="match status" value="1"/>
</dbReference>
<keyword evidence="8 9" id="KW-0807">Transducer</keyword>
<reference evidence="12" key="2">
    <citation type="journal article" date="2023" name="Science">
        <title>Genomic signatures of disease resistance in endangered staghorn corals.</title>
        <authorList>
            <person name="Vollmer S.V."/>
            <person name="Selwyn J.D."/>
            <person name="Despard B.A."/>
            <person name="Roesel C.L."/>
        </authorList>
    </citation>
    <scope>NUCLEOTIDE SEQUENCE</scope>
    <source>
        <strain evidence="12">K2</strain>
    </source>
</reference>
<keyword evidence="2" id="KW-1003">Cell membrane</keyword>
<gene>
    <name evidence="12" type="ORF">P5673_019186</name>
</gene>
<feature type="transmembrane region" description="Helical" evidence="10">
    <location>
        <begin position="221"/>
        <end position="244"/>
    </location>
</feature>
<evidence type="ECO:0000256" key="2">
    <source>
        <dbReference type="ARBA" id="ARBA00022475"/>
    </source>
</evidence>
<dbReference type="Proteomes" id="UP001249851">
    <property type="component" value="Unassembled WGS sequence"/>
</dbReference>
<evidence type="ECO:0000256" key="3">
    <source>
        <dbReference type="ARBA" id="ARBA00022692"/>
    </source>
</evidence>
<dbReference type="GO" id="GO:0030594">
    <property type="term" value="F:neurotransmitter receptor activity"/>
    <property type="evidence" value="ECO:0007669"/>
    <property type="project" value="TreeGrafter"/>
</dbReference>
<evidence type="ECO:0000256" key="1">
    <source>
        <dbReference type="ARBA" id="ARBA00004651"/>
    </source>
</evidence>
<dbReference type="Pfam" id="PF00001">
    <property type="entry name" value="7tm_1"/>
    <property type="match status" value="2"/>
</dbReference>
<evidence type="ECO:0000313" key="13">
    <source>
        <dbReference type="Proteomes" id="UP001249851"/>
    </source>
</evidence>
<dbReference type="InterPro" id="IPR000276">
    <property type="entry name" value="GPCR_Rhodpsn"/>
</dbReference>
<keyword evidence="6 10" id="KW-0472">Membrane</keyword>
<comment type="subcellular location">
    <subcellularLocation>
        <location evidence="1">Cell membrane</location>
        <topology evidence="1">Multi-pass membrane protein</topology>
    </subcellularLocation>
</comment>
<dbReference type="PROSITE" id="PS50262">
    <property type="entry name" value="G_PROTEIN_RECEP_F1_2"/>
    <property type="match status" value="1"/>
</dbReference>
<protein>
    <submittedName>
        <fullName evidence="12">D(1) dopamine receptor</fullName>
    </submittedName>
</protein>
<evidence type="ECO:0000256" key="7">
    <source>
        <dbReference type="ARBA" id="ARBA00023170"/>
    </source>
</evidence>
<dbReference type="EMBL" id="JARQWQ010000044">
    <property type="protein sequence ID" value="KAK2558472.1"/>
    <property type="molecule type" value="Genomic_DNA"/>
</dbReference>
<dbReference type="GO" id="GO:0004993">
    <property type="term" value="F:G protein-coupled serotonin receptor activity"/>
    <property type="evidence" value="ECO:0007669"/>
    <property type="project" value="TreeGrafter"/>
</dbReference>
<dbReference type="GO" id="GO:0005886">
    <property type="term" value="C:plasma membrane"/>
    <property type="evidence" value="ECO:0007669"/>
    <property type="project" value="UniProtKB-SubCell"/>
</dbReference>
<evidence type="ECO:0000313" key="12">
    <source>
        <dbReference type="EMBL" id="KAK2558472.1"/>
    </source>
</evidence>
<keyword evidence="4 10" id="KW-1133">Transmembrane helix</keyword>
<keyword evidence="7 9" id="KW-0675">Receptor</keyword>
<evidence type="ECO:0000256" key="9">
    <source>
        <dbReference type="RuleBase" id="RU000688"/>
    </source>
</evidence>
<comment type="similarity">
    <text evidence="9">Belongs to the G-protein coupled receptor 1 family.</text>
</comment>
<dbReference type="SUPFAM" id="SSF81321">
    <property type="entry name" value="Family A G protein-coupled receptor-like"/>
    <property type="match status" value="1"/>
</dbReference>
<dbReference type="InterPro" id="IPR017452">
    <property type="entry name" value="GPCR_Rhodpsn_7TM"/>
</dbReference>
<evidence type="ECO:0000256" key="5">
    <source>
        <dbReference type="ARBA" id="ARBA00023040"/>
    </source>
</evidence>
<feature type="transmembrane region" description="Helical" evidence="10">
    <location>
        <begin position="142"/>
        <end position="163"/>
    </location>
</feature>
<evidence type="ECO:0000259" key="11">
    <source>
        <dbReference type="PROSITE" id="PS50262"/>
    </source>
</evidence>
<keyword evidence="13" id="KW-1185">Reference proteome</keyword>
<accession>A0AAD9QBY2</accession>
<dbReference type="GO" id="GO:0007187">
    <property type="term" value="P:G protein-coupled receptor signaling pathway, coupled to cyclic nucleotide second messenger"/>
    <property type="evidence" value="ECO:0007669"/>
    <property type="project" value="TreeGrafter"/>
</dbReference>
<keyword evidence="5 9" id="KW-0297">G-protein coupled receptor</keyword>
<evidence type="ECO:0000256" key="10">
    <source>
        <dbReference type="SAM" id="Phobius"/>
    </source>
</evidence>
<dbReference type="PROSITE" id="PS00237">
    <property type="entry name" value="G_PROTEIN_RECEP_F1_1"/>
    <property type="match status" value="1"/>
</dbReference>
<dbReference type="PANTHER" id="PTHR24247:SF202">
    <property type="entry name" value="5-HYDROXYTRYPTAMINE RECEPTOR 1"/>
    <property type="match status" value="1"/>
</dbReference>
<evidence type="ECO:0000256" key="4">
    <source>
        <dbReference type="ARBA" id="ARBA00022989"/>
    </source>
</evidence>
<dbReference type="PANTHER" id="PTHR24247">
    <property type="entry name" value="5-HYDROXYTRYPTAMINE RECEPTOR"/>
    <property type="match status" value="1"/>
</dbReference>
<dbReference type="GO" id="GO:0030425">
    <property type="term" value="C:dendrite"/>
    <property type="evidence" value="ECO:0007669"/>
    <property type="project" value="TreeGrafter"/>
</dbReference>
<feature type="transmembrane region" description="Helical" evidence="10">
    <location>
        <begin position="60"/>
        <end position="80"/>
    </location>
</feature>
<evidence type="ECO:0000256" key="8">
    <source>
        <dbReference type="ARBA" id="ARBA00023224"/>
    </source>
</evidence>
<feature type="transmembrane region" description="Helical" evidence="10">
    <location>
        <begin position="175"/>
        <end position="200"/>
    </location>
</feature>
<name>A0AAD9QBY2_ACRCE</name>
<dbReference type="PRINTS" id="PR00237">
    <property type="entry name" value="GPCRRHODOPSN"/>
</dbReference>
<dbReference type="Gene3D" id="1.20.1070.10">
    <property type="entry name" value="Rhodopsin 7-helix transmembrane proteins"/>
    <property type="match status" value="1"/>
</dbReference>
<sequence length="352" mass="39497">MNNSTVVETDNSKINFHVNSLNIASACFVAVLMLLTLAGNITVCVCFYRYHELRTICNYFIISLSVSDILVALLAMPIWLVIQFSDLLRPLPLPAGLQLLWSSTDILVGTASILNLVAVSFDRYLAITKPFSYSEYLTSHRAIKIIAALWVFSLTLFAVRFPLKPESTQMNGFQVVTVFLAFIIPLLVMILVYAKIYSVARNQALRIGRNYARDIKATKTIAIVIGAFLICWMPFFIVVTMFAFDGNAAGNMKIPVFKAIKWLEYLNSCLNPMIYNFTNRAFRRAFKKLFRSLCSSRNCYSSGHLNNQSIFHKTKAETMSDSSSSISQNGNICNTGNIILQESDDKMQGSNV</sequence>
<proteinExistence type="inferred from homology"/>
<organism evidence="12 13">
    <name type="scientific">Acropora cervicornis</name>
    <name type="common">Staghorn coral</name>
    <dbReference type="NCBI Taxonomy" id="6130"/>
    <lineage>
        <taxon>Eukaryota</taxon>
        <taxon>Metazoa</taxon>
        <taxon>Cnidaria</taxon>
        <taxon>Anthozoa</taxon>
        <taxon>Hexacorallia</taxon>
        <taxon>Scleractinia</taxon>
        <taxon>Astrocoeniina</taxon>
        <taxon>Acroporidae</taxon>
        <taxon>Acropora</taxon>
    </lineage>
</organism>
<keyword evidence="3 9" id="KW-0812">Transmembrane</keyword>
<evidence type="ECO:0000256" key="6">
    <source>
        <dbReference type="ARBA" id="ARBA00023136"/>
    </source>
</evidence>
<feature type="transmembrane region" description="Helical" evidence="10">
    <location>
        <begin position="23"/>
        <end position="48"/>
    </location>
</feature>
<reference evidence="12" key="1">
    <citation type="journal article" date="2023" name="G3 (Bethesda)">
        <title>Whole genome assembly and annotation of the endangered Caribbean coral Acropora cervicornis.</title>
        <authorList>
            <person name="Selwyn J.D."/>
            <person name="Vollmer S.V."/>
        </authorList>
    </citation>
    <scope>NUCLEOTIDE SEQUENCE</scope>
    <source>
        <strain evidence="12">K2</strain>
    </source>
</reference>
<dbReference type="GO" id="GO:0045202">
    <property type="term" value="C:synapse"/>
    <property type="evidence" value="ECO:0007669"/>
    <property type="project" value="GOC"/>
</dbReference>
<dbReference type="GO" id="GO:0007268">
    <property type="term" value="P:chemical synaptic transmission"/>
    <property type="evidence" value="ECO:0007669"/>
    <property type="project" value="TreeGrafter"/>
</dbReference>
<dbReference type="AlphaFoldDB" id="A0AAD9QBY2"/>
<feature type="domain" description="G-protein coupled receptors family 1 profile" evidence="11">
    <location>
        <begin position="39"/>
        <end position="275"/>
    </location>
</feature>